<comment type="caution">
    <text evidence="7">The sequence shown here is derived from an EMBL/GenBank/DDBJ whole genome shotgun (WGS) entry which is preliminary data.</text>
</comment>
<sequence>MMEFLNLLGLLLLSAIRTSTPLILAAAGGSVCARSGVMAMGMEGFMLVASFGAAWGAYTFQNAWLGLLVGILFGVFYSLLYAVLCVTFSMNQVICGIGMNMFALGFTTSMTQIVWGTRAYSDTVPTLDHIQLPLVGDISVMVPLAILLAVLLWGYLFKTPQGLHMRIVGENPLAARTIGINTKKFKYLGVLICGLLCSLAGSFLSIDHVNRFVMDMTAGRGYIAVSVNILGRFNPLGAIAGGLLFGVADSLQNVVTSSSIPGQLLSMVPYVVTLLVISFAVRYVSSPAGMGKSDD</sequence>
<keyword evidence="2" id="KW-1003">Cell membrane</keyword>
<evidence type="ECO:0000256" key="4">
    <source>
        <dbReference type="ARBA" id="ARBA00022989"/>
    </source>
</evidence>
<name>A0A923I7R7_9FIRM</name>
<evidence type="ECO:0000313" key="8">
    <source>
        <dbReference type="Proteomes" id="UP000659630"/>
    </source>
</evidence>
<dbReference type="Proteomes" id="UP000659630">
    <property type="component" value="Unassembled WGS sequence"/>
</dbReference>
<keyword evidence="4 6" id="KW-1133">Transmembrane helix</keyword>
<evidence type="ECO:0000256" key="1">
    <source>
        <dbReference type="ARBA" id="ARBA00004651"/>
    </source>
</evidence>
<dbReference type="GO" id="GO:0022857">
    <property type="term" value="F:transmembrane transporter activity"/>
    <property type="evidence" value="ECO:0007669"/>
    <property type="project" value="InterPro"/>
</dbReference>
<evidence type="ECO:0000256" key="5">
    <source>
        <dbReference type="ARBA" id="ARBA00023136"/>
    </source>
</evidence>
<dbReference type="Pfam" id="PF02653">
    <property type="entry name" value="BPD_transp_2"/>
    <property type="match status" value="1"/>
</dbReference>
<accession>A0A923I7R7</accession>
<dbReference type="AlphaFoldDB" id="A0A923I7R7"/>
<feature type="transmembrane region" description="Helical" evidence="6">
    <location>
        <begin position="63"/>
        <end position="86"/>
    </location>
</feature>
<feature type="transmembrane region" description="Helical" evidence="6">
    <location>
        <begin position="93"/>
        <end position="115"/>
    </location>
</feature>
<keyword evidence="3 6" id="KW-0812">Transmembrane</keyword>
<feature type="transmembrane region" description="Helical" evidence="6">
    <location>
        <begin position="135"/>
        <end position="157"/>
    </location>
</feature>
<dbReference type="EMBL" id="JACONZ010000001">
    <property type="protein sequence ID" value="MBC5580512.1"/>
    <property type="molecule type" value="Genomic_DNA"/>
</dbReference>
<feature type="transmembrane region" description="Helical" evidence="6">
    <location>
        <begin position="185"/>
        <end position="206"/>
    </location>
</feature>
<organism evidence="7 8">
    <name type="scientific">Anaerofilum hominis</name>
    <dbReference type="NCBI Taxonomy" id="2763016"/>
    <lineage>
        <taxon>Bacteria</taxon>
        <taxon>Bacillati</taxon>
        <taxon>Bacillota</taxon>
        <taxon>Clostridia</taxon>
        <taxon>Eubacteriales</taxon>
        <taxon>Oscillospiraceae</taxon>
        <taxon>Anaerofilum</taxon>
    </lineage>
</organism>
<evidence type="ECO:0000313" key="7">
    <source>
        <dbReference type="EMBL" id="MBC5580512.1"/>
    </source>
</evidence>
<evidence type="ECO:0000256" key="2">
    <source>
        <dbReference type="ARBA" id="ARBA00022475"/>
    </source>
</evidence>
<gene>
    <name evidence="7" type="ORF">H8S23_03235</name>
</gene>
<keyword evidence="5 6" id="KW-0472">Membrane</keyword>
<evidence type="ECO:0000256" key="3">
    <source>
        <dbReference type="ARBA" id="ARBA00022692"/>
    </source>
</evidence>
<comment type="subcellular location">
    <subcellularLocation>
        <location evidence="1">Cell membrane</location>
        <topology evidence="1">Multi-pass membrane protein</topology>
    </subcellularLocation>
</comment>
<protein>
    <submittedName>
        <fullName evidence="7">ABC transporter permease</fullName>
    </submittedName>
</protein>
<dbReference type="GO" id="GO:0005886">
    <property type="term" value="C:plasma membrane"/>
    <property type="evidence" value="ECO:0007669"/>
    <property type="project" value="UniProtKB-SubCell"/>
</dbReference>
<dbReference type="CDD" id="cd06580">
    <property type="entry name" value="TM_PBP1_transp_TpRbsC_like"/>
    <property type="match status" value="1"/>
</dbReference>
<reference evidence="7" key="1">
    <citation type="submission" date="2020-08" db="EMBL/GenBank/DDBJ databases">
        <title>Genome public.</title>
        <authorList>
            <person name="Liu C."/>
            <person name="Sun Q."/>
        </authorList>
    </citation>
    <scope>NUCLEOTIDE SEQUENCE</scope>
    <source>
        <strain evidence="7">BX8</strain>
    </source>
</reference>
<keyword evidence="8" id="KW-1185">Reference proteome</keyword>
<dbReference type="PANTHER" id="PTHR43370:SF1">
    <property type="entry name" value="GUANOSINE ABC TRANSPORTER PERMEASE PROTEIN NUPQ"/>
    <property type="match status" value="1"/>
</dbReference>
<dbReference type="PANTHER" id="PTHR43370">
    <property type="entry name" value="SUGAR ABC TRANSPORTER INTEGRAL MEMBRANE PROTEIN-RELATED"/>
    <property type="match status" value="1"/>
</dbReference>
<dbReference type="InterPro" id="IPR001851">
    <property type="entry name" value="ABC_transp_permease"/>
</dbReference>
<evidence type="ECO:0000256" key="6">
    <source>
        <dbReference type="SAM" id="Phobius"/>
    </source>
</evidence>
<feature type="transmembrane region" description="Helical" evidence="6">
    <location>
        <begin position="267"/>
        <end position="285"/>
    </location>
</feature>
<dbReference type="RefSeq" id="WP_186886857.1">
    <property type="nucleotide sequence ID" value="NZ_JACONZ010000001.1"/>
</dbReference>
<proteinExistence type="predicted"/>